<dbReference type="InterPro" id="IPR023606">
    <property type="entry name" value="CoA-Trfase_III_dom_1_sf"/>
</dbReference>
<dbReference type="OrthoDB" id="9797653at2"/>
<dbReference type="SUPFAM" id="SSF89796">
    <property type="entry name" value="CoA-transferase family III (CaiB/BaiF)"/>
    <property type="match status" value="1"/>
</dbReference>
<dbReference type="PANTHER" id="PTHR48207:SF4">
    <property type="entry name" value="BLL6097 PROTEIN"/>
    <property type="match status" value="1"/>
</dbReference>
<keyword evidence="3" id="KW-1185">Reference proteome</keyword>
<gene>
    <name evidence="2" type="ORF">SAMN05444682_110190</name>
</gene>
<dbReference type="InterPro" id="IPR044855">
    <property type="entry name" value="CoA-Trfase_III_dom3_sf"/>
</dbReference>
<organism evidence="2 3">
    <name type="scientific">Parapedobacter indicus</name>
    <dbReference type="NCBI Taxonomy" id="1477437"/>
    <lineage>
        <taxon>Bacteria</taxon>
        <taxon>Pseudomonadati</taxon>
        <taxon>Bacteroidota</taxon>
        <taxon>Sphingobacteriia</taxon>
        <taxon>Sphingobacteriales</taxon>
        <taxon>Sphingobacteriaceae</taxon>
        <taxon>Parapedobacter</taxon>
    </lineage>
</organism>
<dbReference type="EMBL" id="FOQO01000010">
    <property type="protein sequence ID" value="SFJ51647.1"/>
    <property type="molecule type" value="Genomic_DNA"/>
</dbReference>
<dbReference type="Pfam" id="PF02515">
    <property type="entry name" value="CoA_transf_3"/>
    <property type="match status" value="1"/>
</dbReference>
<dbReference type="InterPro" id="IPR050483">
    <property type="entry name" value="CoA-transferase_III_domain"/>
</dbReference>
<evidence type="ECO:0000313" key="2">
    <source>
        <dbReference type="EMBL" id="SFJ51647.1"/>
    </source>
</evidence>
<proteinExistence type="predicted"/>
<protein>
    <submittedName>
        <fullName evidence="2">Crotonobetainyl-CoA:carnitine CoA-transferase CaiB</fullName>
    </submittedName>
</protein>
<evidence type="ECO:0000313" key="3">
    <source>
        <dbReference type="Proteomes" id="UP000198670"/>
    </source>
</evidence>
<dbReference type="GO" id="GO:0008410">
    <property type="term" value="F:CoA-transferase activity"/>
    <property type="evidence" value="ECO:0007669"/>
    <property type="project" value="TreeGrafter"/>
</dbReference>
<dbReference type="AlphaFoldDB" id="A0A1I3S242"/>
<evidence type="ECO:0000256" key="1">
    <source>
        <dbReference type="ARBA" id="ARBA00022679"/>
    </source>
</evidence>
<sequence length="381" mass="42524">MKDLPLKNIWVLEFCQYLSGPCATLRLADLGARVIKIERPNKGEAGRKLAIENQWVGEDSLLFHTINRNKDSFAADLNDPKDREWVDKLIAKADVLIHNFRPGTMEKKGLDYASVKKLNRSIIYASISGYGEEGPWKNKPGQDLLIQSLSGLAYTTGNKQDNPVPFGLGLGDYLCGNQAVQGILAALIRKKRTGQGAKLELSLLESAVDFQFELFTTYFQSKRVPIRSSVNNAHTLLSAPYGIYKTADGYLAVAMMPLQRLNRAIDCVALAGFTEAEAFTKRDEIKCVLTHHFKTNTTAHWLERSQPHDLWMAPVMNWDQLRSTQTYRQLQVEQHVALNGGKTLTTTRCPIRMDGTVVHAAKPAPAVGEQTDVIKAELSRK</sequence>
<reference evidence="2 3" key="1">
    <citation type="submission" date="2016-10" db="EMBL/GenBank/DDBJ databases">
        <authorList>
            <person name="de Groot N.N."/>
        </authorList>
    </citation>
    <scope>NUCLEOTIDE SEQUENCE [LARGE SCALE GENOMIC DNA]</scope>
    <source>
        <strain evidence="2 3">RK1</strain>
    </source>
</reference>
<dbReference type="Gene3D" id="3.30.1540.10">
    <property type="entry name" value="formyl-coa transferase, domain 3"/>
    <property type="match status" value="1"/>
</dbReference>
<keyword evidence="1 2" id="KW-0808">Transferase</keyword>
<dbReference type="RefSeq" id="WP_090629788.1">
    <property type="nucleotide sequence ID" value="NZ_FOQO01000010.1"/>
</dbReference>
<dbReference type="PANTHER" id="PTHR48207">
    <property type="entry name" value="SUCCINATE--HYDROXYMETHYLGLUTARATE COA-TRANSFERASE"/>
    <property type="match status" value="1"/>
</dbReference>
<dbReference type="InterPro" id="IPR003673">
    <property type="entry name" value="CoA-Trfase_fam_III"/>
</dbReference>
<dbReference type="Proteomes" id="UP000198670">
    <property type="component" value="Unassembled WGS sequence"/>
</dbReference>
<dbReference type="STRING" id="1477437.SAMN05444682_110190"/>
<name>A0A1I3S242_9SPHI</name>
<accession>A0A1I3S242</accession>
<dbReference type="Gene3D" id="3.40.50.10540">
    <property type="entry name" value="Crotonobetainyl-coa:carnitine coa-transferase, domain 1"/>
    <property type="match status" value="1"/>
</dbReference>